<evidence type="ECO:0000313" key="2">
    <source>
        <dbReference type="Proteomes" id="UP001501599"/>
    </source>
</evidence>
<organism evidence="1 2">
    <name type="scientific">Agrococcus versicolor</name>
    <dbReference type="NCBI Taxonomy" id="501482"/>
    <lineage>
        <taxon>Bacteria</taxon>
        <taxon>Bacillati</taxon>
        <taxon>Actinomycetota</taxon>
        <taxon>Actinomycetes</taxon>
        <taxon>Micrococcales</taxon>
        <taxon>Microbacteriaceae</taxon>
        <taxon>Agrococcus</taxon>
    </lineage>
</organism>
<keyword evidence="2" id="KW-1185">Reference proteome</keyword>
<evidence type="ECO:0000313" key="1">
    <source>
        <dbReference type="EMBL" id="GAA2175601.1"/>
    </source>
</evidence>
<dbReference type="RefSeq" id="WP_344344352.1">
    <property type="nucleotide sequence ID" value="NZ_BAAAQT010000008.1"/>
</dbReference>
<accession>A0ABN3AW52</accession>
<dbReference type="EMBL" id="BAAAQT010000008">
    <property type="protein sequence ID" value="GAA2175601.1"/>
    <property type="molecule type" value="Genomic_DNA"/>
</dbReference>
<name>A0ABN3AW52_9MICO</name>
<proteinExistence type="predicted"/>
<evidence type="ECO:0008006" key="3">
    <source>
        <dbReference type="Google" id="ProtNLM"/>
    </source>
</evidence>
<protein>
    <recommendedName>
        <fullName evidence="3">Asp23/Gls24 family envelope stress response protein</fullName>
    </recommendedName>
</protein>
<comment type="caution">
    <text evidence="1">The sequence shown here is derived from an EMBL/GenBank/DDBJ whole genome shotgun (WGS) entry which is preliminary data.</text>
</comment>
<sequence length="101" mass="10919">MTIPGRVSIEPRAIRAIVEAATADTFRTARKGVKAKVHADHGRLEVEIATPYGGAEPVLGAAARGRDAVSARSSELTGARFDRVRVRITGLTQLDDRRRVE</sequence>
<reference evidence="1 2" key="1">
    <citation type="journal article" date="2019" name="Int. J. Syst. Evol. Microbiol.">
        <title>The Global Catalogue of Microorganisms (GCM) 10K type strain sequencing project: providing services to taxonomists for standard genome sequencing and annotation.</title>
        <authorList>
            <consortium name="The Broad Institute Genomics Platform"/>
            <consortium name="The Broad Institute Genome Sequencing Center for Infectious Disease"/>
            <person name="Wu L."/>
            <person name="Ma J."/>
        </authorList>
    </citation>
    <scope>NUCLEOTIDE SEQUENCE [LARGE SCALE GENOMIC DNA]</scope>
    <source>
        <strain evidence="1 2">JCM 16026</strain>
    </source>
</reference>
<gene>
    <name evidence="1" type="ORF">GCM10009846_26140</name>
</gene>
<dbReference type="Proteomes" id="UP001501599">
    <property type="component" value="Unassembled WGS sequence"/>
</dbReference>